<dbReference type="RefSeq" id="WP_094984626.1">
    <property type="nucleotide sequence ID" value="NZ_NHNI01000001.1"/>
</dbReference>
<dbReference type="EMBL" id="NHNI01000001">
    <property type="protein sequence ID" value="OZY87147.1"/>
    <property type="molecule type" value="Genomic_DNA"/>
</dbReference>
<dbReference type="Gene3D" id="1.25.40.290">
    <property type="entry name" value="ARM repeat domains"/>
    <property type="match status" value="1"/>
</dbReference>
<evidence type="ECO:0000313" key="2">
    <source>
        <dbReference type="Proteomes" id="UP000216101"/>
    </source>
</evidence>
<proteinExistence type="predicted"/>
<dbReference type="InterPro" id="IPR016024">
    <property type="entry name" value="ARM-type_fold"/>
</dbReference>
<accession>A0A266QBA1</accession>
<dbReference type="SUPFAM" id="SSF48371">
    <property type="entry name" value="ARM repeat"/>
    <property type="match status" value="1"/>
</dbReference>
<keyword evidence="2" id="KW-1185">Reference proteome</keyword>
<name>A0A266QBA1_9GAMM</name>
<protein>
    <recommendedName>
        <fullName evidence="3">DNA alkylation repair protein</fullName>
    </recommendedName>
</protein>
<dbReference type="Proteomes" id="UP000216101">
    <property type="component" value="Unassembled WGS sequence"/>
</dbReference>
<comment type="caution">
    <text evidence="1">The sequence shown here is derived from an EMBL/GenBank/DDBJ whole genome shotgun (WGS) entry which is preliminary data.</text>
</comment>
<dbReference type="AlphaFoldDB" id="A0A266QBA1"/>
<organism evidence="1 2">
    <name type="scientific">Cellvibrio mixtus</name>
    <dbReference type="NCBI Taxonomy" id="39650"/>
    <lineage>
        <taxon>Bacteria</taxon>
        <taxon>Pseudomonadati</taxon>
        <taxon>Pseudomonadota</taxon>
        <taxon>Gammaproteobacteria</taxon>
        <taxon>Cellvibrionales</taxon>
        <taxon>Cellvibrionaceae</taxon>
        <taxon>Cellvibrio</taxon>
    </lineage>
</organism>
<sequence>MTEQSLMKDGLGRAAIKRIGNSVAQVIPQFNARAFQKDAERGLEALELKARVHHLIEVLHRHYDLPFTTLSKHLQALPEVWDRGSAADNKAGFAAWPVIDYVSVHGLQHPKEALQTLEKLTPLFSAEFAIRPFIQQHTALTYKTLLKWCEHPSEHVRRLASEGSRPRLPWGMRLPQFIRDPEPLAAILEKLKTDDSLYVRRSVANNLNDISKDNPDWMIALCRQWLDDKHEDTNWIVKHALRSLVKAGDTRVFPLLGYAPKPSVAVSDITLDKQKIAVGDALAFNCQLTGGKQSQNLVVDYLIYFMKSNGKVAPKVFKLKNITLAPKEVLTITKQHSFKPITTRRYYAGVHQLAIQVNGKEVARTDFTLQM</sequence>
<evidence type="ECO:0000313" key="1">
    <source>
        <dbReference type="EMBL" id="OZY87147.1"/>
    </source>
</evidence>
<gene>
    <name evidence="1" type="ORF">CBP51_09215</name>
</gene>
<reference evidence="2" key="1">
    <citation type="submission" date="2017-05" db="EMBL/GenBank/DDBJ databases">
        <authorList>
            <person name="Barney B.M."/>
        </authorList>
    </citation>
    <scope>NUCLEOTIDE SEQUENCE [LARGE SCALE GENOMIC DNA]</scope>
    <source>
        <strain evidence="2">PSBB022</strain>
    </source>
</reference>
<evidence type="ECO:0008006" key="3">
    <source>
        <dbReference type="Google" id="ProtNLM"/>
    </source>
</evidence>